<dbReference type="VEuPathDB" id="GiardiaDB:SS50377_20498"/>
<gene>
    <name evidence="2" type="ORF">SS50377_16410</name>
    <name evidence="3" type="ORF">SS50377_20498</name>
</gene>
<dbReference type="AlphaFoldDB" id="V6LHL7"/>
<keyword evidence="1" id="KW-0175">Coiled coil</keyword>
<organism evidence="2">
    <name type="scientific">Spironucleus salmonicida</name>
    <dbReference type="NCBI Taxonomy" id="348837"/>
    <lineage>
        <taxon>Eukaryota</taxon>
        <taxon>Metamonada</taxon>
        <taxon>Diplomonadida</taxon>
        <taxon>Hexamitidae</taxon>
        <taxon>Hexamitinae</taxon>
        <taxon>Spironucleus</taxon>
    </lineage>
</organism>
<dbReference type="Proteomes" id="UP000018208">
    <property type="component" value="Unassembled WGS sequence"/>
</dbReference>
<evidence type="ECO:0000256" key="1">
    <source>
        <dbReference type="SAM" id="Coils"/>
    </source>
</evidence>
<reference evidence="3" key="2">
    <citation type="submission" date="2020-12" db="EMBL/GenBank/DDBJ databases">
        <title>New Spironucleus salmonicida genome in near-complete chromosomes.</title>
        <authorList>
            <person name="Xu F."/>
            <person name="Kurt Z."/>
            <person name="Jimenez-Gonzalez A."/>
            <person name="Astvaldsson A."/>
            <person name="Andersson J.O."/>
            <person name="Svard S.G."/>
        </authorList>
    </citation>
    <scope>NUCLEOTIDE SEQUENCE</scope>
    <source>
        <strain evidence="3">ATCC 50377</strain>
    </source>
</reference>
<sequence>MSLNPYHLKSELQQLEKRFQQANKQLTFQSKQIHTIQTENQLLKHKIIELNKRPTSELEIELKNAFQTIEKLQYKIMQLKIQLQNQNQNRQILERLDTLSQDNWNGNQAFIIQKYQEQLSLNQDLVEENSELKTKVKKLQNDNKSLTIVNHNIQQQNLNENVQIVSKIIQAEQRPISNDAVLGLEIKQLKTELAEEKQTSHQNYYKLHQIEVIISNFNEMQYNRSERRDIQQQIKDLTVQHMNFINETEHLRNENITNQNNIKKYQMRISELETKQGIKDQSWASKIFNCEKIIYELDNQLKQLRTENGTRKCESFGLSYQLGKLKEQLGQLQK</sequence>
<reference evidence="2 3" key="1">
    <citation type="journal article" date="2014" name="PLoS Genet.">
        <title>The Genome of Spironucleus salmonicida Highlights a Fish Pathogen Adapted to Fluctuating Environments.</title>
        <authorList>
            <person name="Xu F."/>
            <person name="Jerlstrom-Hultqvist J."/>
            <person name="Einarsson E."/>
            <person name="Astvaldsson A."/>
            <person name="Svard S.G."/>
            <person name="Andersson J.O."/>
        </authorList>
    </citation>
    <scope>NUCLEOTIDE SEQUENCE</scope>
    <source>
        <strain evidence="3">ATCC 50377</strain>
    </source>
</reference>
<keyword evidence="4" id="KW-1185">Reference proteome</keyword>
<feature type="coiled-coil region" evidence="1">
    <location>
        <begin position="122"/>
        <end position="156"/>
    </location>
</feature>
<feature type="coiled-coil region" evidence="1">
    <location>
        <begin position="12"/>
        <end position="96"/>
    </location>
</feature>
<dbReference type="EMBL" id="AUWU02000001">
    <property type="protein sequence ID" value="KAH0577147.1"/>
    <property type="molecule type" value="Genomic_DNA"/>
</dbReference>
<protein>
    <submittedName>
        <fullName evidence="2">Uncharacterized protein</fullName>
    </submittedName>
</protein>
<evidence type="ECO:0000313" key="4">
    <source>
        <dbReference type="Proteomes" id="UP000018208"/>
    </source>
</evidence>
<accession>V6LHL7</accession>
<evidence type="ECO:0000313" key="3">
    <source>
        <dbReference type="EMBL" id="KAH0577147.1"/>
    </source>
</evidence>
<name>V6LHL7_9EUKA</name>
<dbReference type="EMBL" id="KI546133">
    <property type="protein sequence ID" value="EST43793.1"/>
    <property type="molecule type" value="Genomic_DNA"/>
</dbReference>
<proteinExistence type="predicted"/>
<evidence type="ECO:0000313" key="2">
    <source>
        <dbReference type="EMBL" id="EST43793.1"/>
    </source>
</evidence>